<dbReference type="OrthoDB" id="5507507at2"/>
<accession>A0A656HGI6</accession>
<dbReference type="Pfam" id="PF03415">
    <property type="entry name" value="Peptidase_C11"/>
    <property type="match status" value="1"/>
</dbReference>
<dbReference type="InterPro" id="IPR005077">
    <property type="entry name" value="Peptidase_C11"/>
</dbReference>
<name>A0A656HGI6_THINJ</name>
<gene>
    <name evidence="1" type="ORF">Thini_2033</name>
</gene>
<reference evidence="2" key="1">
    <citation type="journal article" date="2011" name="Stand. Genomic Sci.">
        <title>Genome sequence of the filamentous, gliding Thiothrix nivea neotype strain (JP2(T)).</title>
        <authorList>
            <person name="Lapidus A."/>
            <person name="Nolan M."/>
            <person name="Lucas S."/>
            <person name="Glavina Del Rio T."/>
            <person name="Tice H."/>
            <person name="Cheng J.F."/>
            <person name="Tapia R."/>
            <person name="Han C."/>
            <person name="Goodwin L."/>
            <person name="Pitluck S."/>
            <person name="Liolios K."/>
            <person name="Pagani I."/>
            <person name="Ivanova N."/>
            <person name="Huntemann M."/>
            <person name="Mavromatis K."/>
            <person name="Mikhailova N."/>
            <person name="Pati A."/>
            <person name="Chen A."/>
            <person name="Palaniappan K."/>
            <person name="Land M."/>
            <person name="Brambilla E.M."/>
            <person name="Rohde M."/>
            <person name="Abt B."/>
            <person name="Verbarg S."/>
            <person name="Goker M."/>
            <person name="Bristow J."/>
            <person name="Eisen J.A."/>
            <person name="Markowitz V."/>
            <person name="Hugenholtz P."/>
            <person name="Kyrpides N.C."/>
            <person name="Klenk H.P."/>
            <person name="Woyke T."/>
        </authorList>
    </citation>
    <scope>NUCLEOTIDE SEQUENCE [LARGE SCALE GENOMIC DNA]</scope>
    <source>
        <strain evidence="2">ATCC 35100 / DSM 5205 / JP2</strain>
    </source>
</reference>
<protein>
    <submittedName>
        <fullName evidence="1">Peptidase C11 clostripain</fullName>
    </submittedName>
</protein>
<keyword evidence="2" id="KW-1185">Reference proteome</keyword>
<evidence type="ECO:0000313" key="1">
    <source>
        <dbReference type="EMBL" id="EIJ34606.1"/>
    </source>
</evidence>
<proteinExistence type="predicted"/>
<evidence type="ECO:0000313" key="2">
    <source>
        <dbReference type="Proteomes" id="UP000005317"/>
    </source>
</evidence>
<dbReference type="AlphaFoldDB" id="A0A656HGI6"/>
<dbReference type="Gene3D" id="3.40.50.11970">
    <property type="match status" value="1"/>
</dbReference>
<sequence length="404" mass="46338">MNNHMAEWTIMIFMNGDNDLERWAVMDFNEIAKVDFGSMVNVVVQFDRIGDYISTNPQWTGCLRFKMFKGIEPLPTFAVQNMGELNMGSGKVLGDFVQWSRQNYPAKHYMLDVWNHGQGWRLATDTGISVSGRYKYISSDSTQGDIMYNRELQDSLFNVLKGEKLDVIGFDACLMATIETGFAMRNIAHVMVASEEIEPLSGWRYNHWLQLLVDDPSMDAVALGKMLVDSYRNTSEHDEEFRATFAMTLSAIQLSKMNDLAFVVHDLSEEMIRHLKKDILNIQKARASCYKYAMGEADVHSIDLSKFCENLQNTTSFLIIKKKAKLVCKLIDLLIIDNYASKYLQGDFGSKGIAIYFPETHALFLQDKYSTGYLNGNPEYPVEFVDKFKWDDFLQSYYSVLEEV</sequence>
<dbReference type="PANTHER" id="PTHR37835">
    <property type="entry name" value="ALPHA-CLOSTRIPAIN"/>
    <property type="match status" value="1"/>
</dbReference>
<dbReference type="EMBL" id="JH651384">
    <property type="protein sequence ID" value="EIJ34606.1"/>
    <property type="molecule type" value="Genomic_DNA"/>
</dbReference>
<dbReference type="PANTHER" id="PTHR37835:SF1">
    <property type="entry name" value="ALPHA-CLOSTRIPAIN"/>
    <property type="match status" value="1"/>
</dbReference>
<organism evidence="1 2">
    <name type="scientific">Thiothrix nivea (strain ATCC 35100 / DSM 5205 / JP2)</name>
    <dbReference type="NCBI Taxonomy" id="870187"/>
    <lineage>
        <taxon>Bacteria</taxon>
        <taxon>Pseudomonadati</taxon>
        <taxon>Pseudomonadota</taxon>
        <taxon>Gammaproteobacteria</taxon>
        <taxon>Thiotrichales</taxon>
        <taxon>Thiotrichaceae</taxon>
        <taxon>Thiothrix</taxon>
    </lineage>
</organism>
<dbReference type="Proteomes" id="UP000005317">
    <property type="component" value="Unassembled WGS sequence"/>
</dbReference>